<reference evidence="1" key="3">
    <citation type="submission" date="2020-06" db="EMBL/GenBank/DDBJ databases">
        <title>Helianthus annuus Genome sequencing and assembly Release 2.</title>
        <authorList>
            <person name="Gouzy J."/>
            <person name="Langlade N."/>
            <person name="Munos S."/>
        </authorList>
    </citation>
    <scope>NUCLEOTIDE SEQUENCE</scope>
    <source>
        <tissue evidence="1">Leaves</tissue>
    </source>
</reference>
<dbReference type="Proteomes" id="UP000215914">
    <property type="component" value="Chromosome 9"/>
</dbReference>
<dbReference type="EMBL" id="MNCJ02000318">
    <property type="protein sequence ID" value="KAF5814858.1"/>
    <property type="molecule type" value="Genomic_DNA"/>
</dbReference>
<name>A0A251TZQ0_HELAN</name>
<reference evidence="2" key="2">
    <citation type="submission" date="2017-02" db="EMBL/GenBank/DDBJ databases">
        <title>Sunflower complete genome.</title>
        <authorList>
            <person name="Langlade N."/>
            <person name="Munos S."/>
        </authorList>
    </citation>
    <scope>NUCLEOTIDE SEQUENCE [LARGE SCALE GENOMIC DNA]</scope>
    <source>
        <tissue evidence="2">Leaves</tissue>
    </source>
</reference>
<dbReference type="Gramene" id="mRNA:HanXRQr2_Chr03g0115871">
    <property type="protein sequence ID" value="mRNA:HanXRQr2_Chr03g0115871"/>
    <property type="gene ID" value="HanXRQr2_Chr03g0115871"/>
</dbReference>
<gene>
    <name evidence="2" type="ORF">HannXRQ_Chr09g0272711</name>
    <name evidence="1" type="ORF">HanXRQr2_Chr03g0115871</name>
</gene>
<dbReference type="InParanoid" id="A0A251TZQ0"/>
<accession>A0A251TZQ0</accession>
<evidence type="ECO:0000313" key="3">
    <source>
        <dbReference type="Proteomes" id="UP000215914"/>
    </source>
</evidence>
<reference evidence="1 3" key="1">
    <citation type="journal article" date="2017" name="Nature">
        <title>The sunflower genome provides insights into oil metabolism, flowering and Asterid evolution.</title>
        <authorList>
            <person name="Badouin H."/>
            <person name="Gouzy J."/>
            <person name="Grassa C.J."/>
            <person name="Murat F."/>
            <person name="Staton S.E."/>
            <person name="Cottret L."/>
            <person name="Lelandais-Briere C."/>
            <person name="Owens G.L."/>
            <person name="Carrere S."/>
            <person name="Mayjonade B."/>
            <person name="Legrand L."/>
            <person name="Gill N."/>
            <person name="Kane N.C."/>
            <person name="Bowers J.E."/>
            <person name="Hubner S."/>
            <person name="Bellec A."/>
            <person name="Berard A."/>
            <person name="Berges H."/>
            <person name="Blanchet N."/>
            <person name="Boniface M.C."/>
            <person name="Brunel D."/>
            <person name="Catrice O."/>
            <person name="Chaidir N."/>
            <person name="Claudel C."/>
            <person name="Donnadieu C."/>
            <person name="Faraut T."/>
            <person name="Fievet G."/>
            <person name="Helmstetter N."/>
            <person name="King M."/>
            <person name="Knapp S.J."/>
            <person name="Lai Z."/>
            <person name="Le Paslier M.C."/>
            <person name="Lippi Y."/>
            <person name="Lorenzon L."/>
            <person name="Mandel J.R."/>
            <person name="Marage G."/>
            <person name="Marchand G."/>
            <person name="Marquand E."/>
            <person name="Bret-Mestries E."/>
            <person name="Morien E."/>
            <person name="Nambeesan S."/>
            <person name="Nguyen T."/>
            <person name="Pegot-Espagnet P."/>
            <person name="Pouilly N."/>
            <person name="Raftis F."/>
            <person name="Sallet E."/>
            <person name="Schiex T."/>
            <person name="Thomas J."/>
            <person name="Vandecasteele C."/>
            <person name="Vares D."/>
            <person name="Vear F."/>
            <person name="Vautrin S."/>
            <person name="Crespi M."/>
            <person name="Mangin B."/>
            <person name="Burke J.M."/>
            <person name="Salse J."/>
            <person name="Munos S."/>
            <person name="Vincourt P."/>
            <person name="Rieseberg L.H."/>
            <person name="Langlade N.B."/>
        </authorList>
    </citation>
    <scope>NUCLEOTIDE SEQUENCE [LARGE SCALE GENOMIC DNA]</scope>
    <source>
        <strain evidence="3">cv. SF193</strain>
        <tissue evidence="1">Leaves</tissue>
    </source>
</reference>
<dbReference type="PROSITE" id="PS51257">
    <property type="entry name" value="PROKAR_LIPOPROTEIN"/>
    <property type="match status" value="1"/>
</dbReference>
<dbReference type="AlphaFoldDB" id="A0A251TZQ0"/>
<keyword evidence="3" id="KW-1185">Reference proteome</keyword>
<sequence>MYVSIKRNYIFLAVGLACVDVASWIYASRLLKKEVISDFSIRNGRCCTWTRGRWWESGSQ</sequence>
<evidence type="ECO:0000313" key="2">
    <source>
        <dbReference type="EMBL" id="OTG16560.1"/>
    </source>
</evidence>
<organism evidence="2 3">
    <name type="scientific">Helianthus annuus</name>
    <name type="common">Common sunflower</name>
    <dbReference type="NCBI Taxonomy" id="4232"/>
    <lineage>
        <taxon>Eukaryota</taxon>
        <taxon>Viridiplantae</taxon>
        <taxon>Streptophyta</taxon>
        <taxon>Embryophyta</taxon>
        <taxon>Tracheophyta</taxon>
        <taxon>Spermatophyta</taxon>
        <taxon>Magnoliopsida</taxon>
        <taxon>eudicotyledons</taxon>
        <taxon>Gunneridae</taxon>
        <taxon>Pentapetalae</taxon>
        <taxon>asterids</taxon>
        <taxon>campanulids</taxon>
        <taxon>Asterales</taxon>
        <taxon>Asteraceae</taxon>
        <taxon>Asteroideae</taxon>
        <taxon>Heliantheae alliance</taxon>
        <taxon>Heliantheae</taxon>
        <taxon>Helianthus</taxon>
    </lineage>
</organism>
<evidence type="ECO:0000313" key="1">
    <source>
        <dbReference type="EMBL" id="KAF5814858.1"/>
    </source>
</evidence>
<protein>
    <submittedName>
        <fullName evidence="2">Uncharacterized protein</fullName>
    </submittedName>
</protein>
<dbReference type="EMBL" id="CM007898">
    <property type="protein sequence ID" value="OTG16560.1"/>
    <property type="molecule type" value="Genomic_DNA"/>
</dbReference>
<proteinExistence type="predicted"/>